<dbReference type="InterPro" id="IPR027246">
    <property type="entry name" value="Porin_Euk/Tom40"/>
</dbReference>
<reference evidence="3" key="1">
    <citation type="submission" date="2025-08" db="UniProtKB">
        <authorList>
            <consortium name="RefSeq"/>
        </authorList>
    </citation>
    <scope>IDENTIFICATION</scope>
    <source>
        <tissue evidence="3">Fruit stalk</tissue>
    </source>
</reference>
<accession>A0A6P6ABB6</accession>
<sequence>MINEIPFADITLLKAEKCDLLRLAYAHQFGHSRKISAVAEVTRRLSKNKNSLAVGVSCILDHLTTVKATLNNQGKLRALLLHRSKPISCLNVSGEFDTRALDKIPRIGLALALKL</sequence>
<gene>
    <name evidence="3" type="primary">LOC111308051</name>
</gene>
<dbReference type="InterPro" id="IPR023614">
    <property type="entry name" value="Porin_dom_sf"/>
</dbReference>
<evidence type="ECO:0000313" key="2">
    <source>
        <dbReference type="Proteomes" id="UP000515121"/>
    </source>
</evidence>
<protein>
    <submittedName>
        <fullName evidence="3">Mitochondrial outer membrane protein porin 5-like</fullName>
    </submittedName>
</protein>
<dbReference type="AlphaFoldDB" id="A0A6P6ABB6"/>
<dbReference type="KEGG" id="dzi:111308051"/>
<evidence type="ECO:0000313" key="3">
    <source>
        <dbReference type="RefSeq" id="XP_022762137.1"/>
    </source>
</evidence>
<name>A0A6P6ABB6_DURZI</name>
<proteinExistence type="inferred from homology"/>
<dbReference type="PANTHER" id="PTHR11743:SF59">
    <property type="entry name" value="MITOCHONDRIAL OUTER MEMBRANE PROTEIN PORIN 2-LIKE ISOFORM X1"/>
    <property type="match status" value="1"/>
</dbReference>
<dbReference type="InterPro" id="IPR001925">
    <property type="entry name" value="Porin_Euk"/>
</dbReference>
<dbReference type="PANTHER" id="PTHR11743">
    <property type="entry name" value="VOLTAGE-DEPENDENT ANION-SELECTIVE CHANNEL"/>
    <property type="match status" value="1"/>
</dbReference>
<keyword evidence="2" id="KW-1185">Reference proteome</keyword>
<evidence type="ECO:0000256" key="1">
    <source>
        <dbReference type="ARBA" id="ARBA00009624"/>
    </source>
</evidence>
<dbReference type="GO" id="GO:0005741">
    <property type="term" value="C:mitochondrial outer membrane"/>
    <property type="evidence" value="ECO:0007669"/>
    <property type="project" value="InterPro"/>
</dbReference>
<dbReference type="Gene3D" id="2.40.160.10">
    <property type="entry name" value="Porin"/>
    <property type="match status" value="1"/>
</dbReference>
<dbReference type="RefSeq" id="XP_022762137.1">
    <property type="nucleotide sequence ID" value="XM_022906402.1"/>
</dbReference>
<dbReference type="GO" id="GO:0008308">
    <property type="term" value="F:voltage-gated monoatomic anion channel activity"/>
    <property type="evidence" value="ECO:0007669"/>
    <property type="project" value="InterPro"/>
</dbReference>
<dbReference type="OrthoDB" id="7827681at2759"/>
<dbReference type="GeneID" id="111308051"/>
<dbReference type="Proteomes" id="UP000515121">
    <property type="component" value="Unplaced"/>
</dbReference>
<comment type="similarity">
    <text evidence="1">Belongs to the eukaryotic mitochondrial porin (TC 1.B.8.1) family.</text>
</comment>
<dbReference type="Pfam" id="PF01459">
    <property type="entry name" value="Porin_3"/>
    <property type="match status" value="1"/>
</dbReference>
<organism evidence="2 3">
    <name type="scientific">Durio zibethinus</name>
    <name type="common">Durian</name>
    <dbReference type="NCBI Taxonomy" id="66656"/>
    <lineage>
        <taxon>Eukaryota</taxon>
        <taxon>Viridiplantae</taxon>
        <taxon>Streptophyta</taxon>
        <taxon>Embryophyta</taxon>
        <taxon>Tracheophyta</taxon>
        <taxon>Spermatophyta</taxon>
        <taxon>Magnoliopsida</taxon>
        <taxon>eudicotyledons</taxon>
        <taxon>Gunneridae</taxon>
        <taxon>Pentapetalae</taxon>
        <taxon>rosids</taxon>
        <taxon>malvids</taxon>
        <taxon>Malvales</taxon>
        <taxon>Malvaceae</taxon>
        <taxon>Helicteroideae</taxon>
        <taxon>Durio</taxon>
    </lineage>
</organism>